<name>A0A1J1H8V2_PLARL</name>
<keyword evidence="2" id="KW-1185">Reference proteome</keyword>
<sequence length="294" mass="33513">MILPIKTIKFFVYYFLIQFYLFKNYICSSINKGVPPLDEKVNLPNGPLDLPLDKKLNIGLRKYKYNLENEEINNYLQNEMNEDAMKLKDAINKNNLPGEEYDNYSIEEQLNYDFPPWLVDMIKLSNNSKNTLESLGVENLPDVNLCKQIKHLKEQILCIIEANDITSLTARTLAGGRLAIRALSRLKSLASAVENRQLMKTLGTPMATLILLQRETTSDRNRWLSGSILTLLTDLPVVSDLADVKTGSYGHVNVIMPRQSRIRNADRNILRLREGASPSSLINGYTTIQEEYTI</sequence>
<dbReference type="KEGG" id="prel:PRELSG_0912100"/>
<dbReference type="EMBL" id="LN835304">
    <property type="protein sequence ID" value="CRH00021.1"/>
    <property type="molecule type" value="Genomic_DNA"/>
</dbReference>
<dbReference type="OrthoDB" id="449128at2759"/>
<organism evidence="1 2">
    <name type="scientific">Plasmodium relictum</name>
    <dbReference type="NCBI Taxonomy" id="85471"/>
    <lineage>
        <taxon>Eukaryota</taxon>
        <taxon>Sar</taxon>
        <taxon>Alveolata</taxon>
        <taxon>Apicomplexa</taxon>
        <taxon>Aconoidasida</taxon>
        <taxon>Haemosporida</taxon>
        <taxon>Plasmodiidae</taxon>
        <taxon>Plasmodium</taxon>
        <taxon>Plasmodium (Haemamoeba)</taxon>
    </lineage>
</organism>
<proteinExistence type="predicted"/>
<gene>
    <name evidence="1" type="ORF">PRELSG_0912100</name>
</gene>
<accession>A0A1J1H8V2</accession>
<dbReference type="OMA" id="NRWLCGS"/>
<reference evidence="1 2" key="1">
    <citation type="submission" date="2015-04" db="EMBL/GenBank/DDBJ databases">
        <authorList>
            <consortium name="Pathogen Informatics"/>
        </authorList>
    </citation>
    <scope>NUCLEOTIDE SEQUENCE [LARGE SCALE GENOMIC DNA]</scope>
    <source>
        <strain evidence="1 2">SGS1</strain>
    </source>
</reference>
<dbReference type="VEuPathDB" id="PlasmoDB:PRELSG_0912100"/>
<dbReference type="GeneID" id="39736133"/>
<evidence type="ECO:0000313" key="1">
    <source>
        <dbReference type="EMBL" id="CRH00021.1"/>
    </source>
</evidence>
<evidence type="ECO:0000313" key="2">
    <source>
        <dbReference type="Proteomes" id="UP000220158"/>
    </source>
</evidence>
<protein>
    <submittedName>
        <fullName evidence="1">Uncharacterized protein</fullName>
    </submittedName>
</protein>
<dbReference type="AlphaFoldDB" id="A0A1J1H8V2"/>
<dbReference type="RefSeq" id="XP_028533026.1">
    <property type="nucleotide sequence ID" value="XM_028676548.1"/>
</dbReference>
<dbReference type="Proteomes" id="UP000220158">
    <property type="component" value="Chromosome 9"/>
</dbReference>